<dbReference type="PANTHER" id="PTHR43811">
    <property type="entry name" value="FKBP-TYPE PEPTIDYL-PROLYL CIS-TRANS ISOMERASE FKPA"/>
    <property type="match status" value="1"/>
</dbReference>
<dbReference type="SUPFAM" id="SSF54534">
    <property type="entry name" value="FKBP-like"/>
    <property type="match status" value="1"/>
</dbReference>
<evidence type="ECO:0000256" key="4">
    <source>
        <dbReference type="ARBA" id="ARBA00023235"/>
    </source>
</evidence>
<evidence type="ECO:0000256" key="2">
    <source>
        <dbReference type="ARBA" id="ARBA00006577"/>
    </source>
</evidence>
<dbReference type="PANTHER" id="PTHR43811:SF19">
    <property type="entry name" value="39 KDA FK506-BINDING NUCLEAR PROTEIN"/>
    <property type="match status" value="1"/>
</dbReference>
<dbReference type="Gene3D" id="3.10.50.40">
    <property type="match status" value="1"/>
</dbReference>
<keyword evidence="4 5" id="KW-0413">Isomerase</keyword>
<evidence type="ECO:0000256" key="6">
    <source>
        <dbReference type="RuleBase" id="RU003915"/>
    </source>
</evidence>
<dbReference type="Pfam" id="PF00254">
    <property type="entry name" value="FKBP_C"/>
    <property type="match status" value="1"/>
</dbReference>
<feature type="domain" description="PPIase FKBP-type" evidence="7">
    <location>
        <begin position="74"/>
        <end position="155"/>
    </location>
</feature>
<dbReference type="InterPro" id="IPR046357">
    <property type="entry name" value="PPIase_dom_sf"/>
</dbReference>
<accession>A0A931GWX8</accession>
<evidence type="ECO:0000256" key="5">
    <source>
        <dbReference type="PROSITE-ProRule" id="PRU00277"/>
    </source>
</evidence>
<sequence>MKQLFLAFLALAIIGLSCKKETQDCGTVNTTAPASEVEALRQYLDTNNITATEDPRGFFYVIQNAGSGNKPTICNAVQVGYTGKLTNGTVFDSSTSAGFYLSGLIPGWQEGIPLIAAGGSITLYIPPSLGYGGSAVGSIPANSILIFDINLQAVY</sequence>
<evidence type="ECO:0000256" key="1">
    <source>
        <dbReference type="ARBA" id="ARBA00000971"/>
    </source>
</evidence>
<dbReference type="EMBL" id="JADWYR010000001">
    <property type="protein sequence ID" value="MBG9376948.1"/>
    <property type="molecule type" value="Genomic_DNA"/>
</dbReference>
<gene>
    <name evidence="8" type="ORF">I5907_11945</name>
</gene>
<protein>
    <recommendedName>
        <fullName evidence="6">Peptidyl-prolyl cis-trans isomerase</fullName>
        <ecNumber evidence="6">5.2.1.8</ecNumber>
    </recommendedName>
</protein>
<keyword evidence="3 5" id="KW-0697">Rotamase</keyword>
<dbReference type="InterPro" id="IPR001179">
    <property type="entry name" value="PPIase_FKBP_dom"/>
</dbReference>
<dbReference type="GO" id="GO:0003755">
    <property type="term" value="F:peptidyl-prolyl cis-trans isomerase activity"/>
    <property type="evidence" value="ECO:0007669"/>
    <property type="project" value="UniProtKB-UniRule"/>
</dbReference>
<comment type="catalytic activity">
    <reaction evidence="1 5 6">
        <text>[protein]-peptidylproline (omega=180) = [protein]-peptidylproline (omega=0)</text>
        <dbReference type="Rhea" id="RHEA:16237"/>
        <dbReference type="Rhea" id="RHEA-COMP:10747"/>
        <dbReference type="Rhea" id="RHEA-COMP:10748"/>
        <dbReference type="ChEBI" id="CHEBI:83833"/>
        <dbReference type="ChEBI" id="CHEBI:83834"/>
        <dbReference type="EC" id="5.2.1.8"/>
    </reaction>
</comment>
<comment type="caution">
    <text evidence="8">The sequence shown here is derived from an EMBL/GenBank/DDBJ whole genome shotgun (WGS) entry which is preliminary data.</text>
</comment>
<dbReference type="PROSITE" id="PS50059">
    <property type="entry name" value="FKBP_PPIASE"/>
    <property type="match status" value="1"/>
</dbReference>
<evidence type="ECO:0000313" key="9">
    <source>
        <dbReference type="Proteomes" id="UP000628448"/>
    </source>
</evidence>
<dbReference type="PROSITE" id="PS51257">
    <property type="entry name" value="PROKAR_LIPOPROTEIN"/>
    <property type="match status" value="1"/>
</dbReference>
<comment type="similarity">
    <text evidence="2 6">Belongs to the FKBP-type PPIase family.</text>
</comment>
<name>A0A931GWX8_9BACT</name>
<dbReference type="EC" id="5.2.1.8" evidence="6"/>
<proteinExistence type="inferred from homology"/>
<evidence type="ECO:0000256" key="3">
    <source>
        <dbReference type="ARBA" id="ARBA00023110"/>
    </source>
</evidence>
<organism evidence="8 9">
    <name type="scientific">Panacibacter microcysteis</name>
    <dbReference type="NCBI Taxonomy" id="2793269"/>
    <lineage>
        <taxon>Bacteria</taxon>
        <taxon>Pseudomonadati</taxon>
        <taxon>Bacteroidota</taxon>
        <taxon>Chitinophagia</taxon>
        <taxon>Chitinophagales</taxon>
        <taxon>Chitinophagaceae</taxon>
        <taxon>Panacibacter</taxon>
    </lineage>
</organism>
<keyword evidence="9" id="KW-1185">Reference proteome</keyword>
<evidence type="ECO:0000259" key="7">
    <source>
        <dbReference type="PROSITE" id="PS50059"/>
    </source>
</evidence>
<dbReference type="AlphaFoldDB" id="A0A931GWX8"/>
<evidence type="ECO:0000313" key="8">
    <source>
        <dbReference type="EMBL" id="MBG9376948.1"/>
    </source>
</evidence>
<dbReference type="Proteomes" id="UP000628448">
    <property type="component" value="Unassembled WGS sequence"/>
</dbReference>
<dbReference type="RefSeq" id="WP_196990938.1">
    <property type="nucleotide sequence ID" value="NZ_JADWYR010000001.1"/>
</dbReference>
<reference evidence="8" key="1">
    <citation type="submission" date="2020-11" db="EMBL/GenBank/DDBJ databases">
        <title>Bacterial whole genome sequence for Panacibacter sp. DH6.</title>
        <authorList>
            <person name="Le V."/>
            <person name="Ko S."/>
            <person name="Ahn C.-Y."/>
            <person name="Oh H.-M."/>
        </authorList>
    </citation>
    <scope>NUCLEOTIDE SEQUENCE</scope>
    <source>
        <strain evidence="8">DH6</strain>
    </source>
</reference>